<dbReference type="InterPro" id="IPR053184">
    <property type="entry name" value="FeoA-like"/>
</dbReference>
<sequence length="108" mass="11454">MMVPLGTLGAGESAEIIGFRRVQGGGGPLSCHHGTGRHLHAGRGPGHGRPRDGKGQERRLSELGFSPGQVVEVVQNGRGVPVLVKVHDGRMAIDHNIAMEIIVKRKTL</sequence>
<name>A4SDI2_CHLPM</name>
<dbReference type="InterPro" id="IPR008988">
    <property type="entry name" value="Transcriptional_repressor_C"/>
</dbReference>
<dbReference type="InterPro" id="IPR007167">
    <property type="entry name" value="Fe-transptr_FeoA-like"/>
</dbReference>
<dbReference type="InterPro" id="IPR038157">
    <property type="entry name" value="FeoA_core_dom"/>
</dbReference>
<dbReference type="PANTHER" id="PTHR43151">
    <property type="entry name" value="FEOA FAMILY PROTEIN"/>
    <property type="match status" value="1"/>
</dbReference>
<evidence type="ECO:0000313" key="4">
    <source>
        <dbReference type="EMBL" id="ABP36541.1"/>
    </source>
</evidence>
<dbReference type="GO" id="GO:0046914">
    <property type="term" value="F:transition metal ion binding"/>
    <property type="evidence" value="ECO:0007669"/>
    <property type="project" value="InterPro"/>
</dbReference>
<dbReference type="AlphaFoldDB" id="A4SDI2"/>
<dbReference type="PANTHER" id="PTHR43151:SF1">
    <property type="entry name" value="SSR2333 PROTEIN"/>
    <property type="match status" value="1"/>
</dbReference>
<dbReference type="EMBL" id="CP000607">
    <property type="protein sequence ID" value="ABP36541.1"/>
    <property type="molecule type" value="Genomic_DNA"/>
</dbReference>
<accession>A4SDI2</accession>
<dbReference type="KEGG" id="pvi:Cvib_0519"/>
<feature type="region of interest" description="Disordered" evidence="2">
    <location>
        <begin position="28"/>
        <end position="57"/>
    </location>
</feature>
<evidence type="ECO:0000256" key="2">
    <source>
        <dbReference type="SAM" id="MobiDB-lite"/>
    </source>
</evidence>
<dbReference type="Pfam" id="PF04023">
    <property type="entry name" value="FeoA"/>
    <property type="match status" value="1"/>
</dbReference>
<dbReference type="Gene3D" id="2.30.30.90">
    <property type="match status" value="1"/>
</dbReference>
<organism evidence="4">
    <name type="scientific">Chlorobium phaeovibrioides (strain DSM 265 / 1930)</name>
    <name type="common">Prosthecochloris vibrioformis (strain DSM 265)</name>
    <dbReference type="NCBI Taxonomy" id="290318"/>
    <lineage>
        <taxon>Bacteria</taxon>
        <taxon>Pseudomonadati</taxon>
        <taxon>Chlorobiota</taxon>
        <taxon>Chlorobiia</taxon>
        <taxon>Chlorobiales</taxon>
        <taxon>Chlorobiaceae</taxon>
        <taxon>Chlorobium/Pelodictyon group</taxon>
        <taxon>Chlorobium</taxon>
    </lineage>
</organism>
<reference evidence="4" key="1">
    <citation type="submission" date="2007-03" db="EMBL/GenBank/DDBJ databases">
        <title>Complete sequence of Prosthecochloris vibrioformis DSM 265.</title>
        <authorList>
            <consortium name="US DOE Joint Genome Institute"/>
            <person name="Copeland A."/>
            <person name="Lucas S."/>
            <person name="Lapidus A."/>
            <person name="Barry K."/>
            <person name="Detter J.C."/>
            <person name="Glavina del Rio T."/>
            <person name="Hammon N."/>
            <person name="Israni S."/>
            <person name="Pitluck S."/>
            <person name="Schmutz J."/>
            <person name="Larimer F."/>
            <person name="Land M."/>
            <person name="Hauser L."/>
            <person name="Mikhailova N."/>
            <person name="Li T."/>
            <person name="Overmann J."/>
            <person name="Schuster S.C."/>
            <person name="Bryant D.A."/>
            <person name="Richardson P."/>
        </authorList>
    </citation>
    <scope>NUCLEOTIDE SEQUENCE [LARGE SCALE GENOMIC DNA]</scope>
    <source>
        <strain evidence="4">DSM 265</strain>
    </source>
</reference>
<evidence type="ECO:0000259" key="3">
    <source>
        <dbReference type="SMART" id="SM00899"/>
    </source>
</evidence>
<dbReference type="SMART" id="SM00899">
    <property type="entry name" value="FeoA"/>
    <property type="match status" value="1"/>
</dbReference>
<dbReference type="eggNOG" id="COG1918">
    <property type="taxonomic scope" value="Bacteria"/>
</dbReference>
<dbReference type="STRING" id="290318.Cvib_0519"/>
<keyword evidence="1" id="KW-0408">Iron</keyword>
<feature type="domain" description="Ferrous iron transporter FeoA-like" evidence="3">
    <location>
        <begin position="3"/>
        <end position="105"/>
    </location>
</feature>
<dbReference type="HOGENOM" id="CLU_150646_6_3_10"/>
<evidence type="ECO:0000256" key="1">
    <source>
        <dbReference type="ARBA" id="ARBA00023004"/>
    </source>
</evidence>
<proteinExistence type="predicted"/>
<gene>
    <name evidence="4" type="ordered locus">Cvib_0519</name>
</gene>
<protein>
    <submittedName>
        <fullName evidence="4">FeoA family protein</fullName>
    </submittedName>
</protein>
<dbReference type="SUPFAM" id="SSF50037">
    <property type="entry name" value="C-terminal domain of transcriptional repressors"/>
    <property type="match status" value="1"/>
</dbReference>